<dbReference type="OrthoDB" id="428111at2759"/>
<sequence length="1375" mass="145564">MPVPTNTIDSQGKSGGGPEAAPEPVPDAAPEASPVGLGSAPGSGPHPELAPHGEMPLPGSGGSVSGSVSGSLRAPRIVEHPADVVVRRNDPLTLNCKAEGRPEPVIEWWKDGERVSAAPHRVLLPAGSLFFLRVASGKKEPDSGVYWCVAKNAAGQTSSRNASLLVAVLRDEFRAQPRDTRVAAGETALLDCGPPKGTPEPTLTWKRNGQDLDFHALNADGNRRYRVVDGGNLLIASVSRGDEGKYKCVAHNVAGVRESATATLDVHVKPYFLRQPSDVTALVGQSVELECAASGEPTPTMLWRREDGRMAIARAHILDNKALRLEHVTAEDVGTYICEAENDVGSDSARLTLTVHSPPYFTVRPSDMRVPVGSSVTFPCAAEGSPPPSVFWSREGSRLLMFPGTVHGDIAVSADGTLSLKSVTREDSSYFVCSALSVAGSATERALLEVLPLQQAPPPLIQLGPGNLTMPVEGVAVLPCAAARISWLKDGRPFSASGRVAMSSKGSLSVKNLQVSDSGEYTCVAESSTGRSSWSAWLAVLPGLPEARRGPDLAAMPTAPPKPYIVNATRDSLTVSWIDPNPGRYDRSHLIGYMLDYFSSEDQSAGWVRVARAIKAEVWTVSGLSPDSSYVFVVRAETDAGVSLPSPISEPGHTLNANANILPPYEGAVARSHLSSSVVVLKDAQAISPTSIRLTWDIIGAANFIEGFYIRYREISHTNETNITSIPEYQVVKISNSGATTYTLNDLKKYAVYEVFLTPFYKSIDGQPSNFKVVNTLEDAPTAPPEHIQVGILNVTSAFVRWTPPPADSHHGKIVGYKIQISSPLGKLLAQMTLNATNMSVLLNNLTIGAEYMTRVAAFTAAGLGPYSLGTPLVMDPSALQPFTPRSRPTNDDASSVVRETWFAVLMGALALLIAGGFAVVVYMKKRQTAGKELGHLKVPVVNANDMAGLGLLSGKETLWIDRGWRAAAGKGVPVTPPLGSEYAEVDATCALSSFYRQPPLTSTADAADGADPTPYATTMLLSQLPGQRPDHLEGSTPSDPYASGSLMYPRKSPLSPGAPSTIDGSYSDDLSVSYDRRGPHPHPHAHSHQAHPHQHQHHHHHLAQPPHWSDILPPPPEQPPPPPGSCAGSGSLQGHQGHHGHQGHQGHQNHHGHQGHQCGSLSSLSPQSSRRGHVTCSGPGHASTTGRPGSSASRSRSCGTTASGSGCGSATNARTCSWQRSRCAHPQAAHPQAAHPQGPHGSHGPQGGNDGPARYHSEPPQQRPPPVPRYPNGYDQPSTGSASTSEDRGCQSSLVSLLPDSSTAATESACNALADYGLAADCLLSGCRSDYSSDHNSSNERPQSMASDTCCSCSDSSCMYAEVGNGNHNSQDQR</sequence>
<accession>A0A6P9A0U3</accession>
<keyword evidence="7 13" id="KW-1133">Transmembrane helix</keyword>
<feature type="compositionally biased region" description="Polar residues" evidence="12">
    <location>
        <begin position="1"/>
        <end position="12"/>
    </location>
</feature>
<evidence type="ECO:0000256" key="8">
    <source>
        <dbReference type="ARBA" id="ARBA00023136"/>
    </source>
</evidence>
<dbReference type="SMART" id="SM00060">
    <property type="entry name" value="FN3"/>
    <property type="match status" value="3"/>
</dbReference>
<dbReference type="GO" id="GO:0007156">
    <property type="term" value="P:homophilic cell adhesion via plasma membrane adhesion molecules"/>
    <property type="evidence" value="ECO:0007669"/>
    <property type="project" value="TreeGrafter"/>
</dbReference>
<keyword evidence="6" id="KW-0677">Repeat</keyword>
<evidence type="ECO:0000256" key="5">
    <source>
        <dbReference type="ARBA" id="ARBA00022729"/>
    </source>
</evidence>
<feature type="compositionally biased region" description="Polar residues" evidence="12">
    <location>
        <begin position="1335"/>
        <end position="1347"/>
    </location>
</feature>
<dbReference type="InterPro" id="IPR036116">
    <property type="entry name" value="FN3_sf"/>
</dbReference>
<dbReference type="GO" id="GO:0098632">
    <property type="term" value="F:cell-cell adhesion mediator activity"/>
    <property type="evidence" value="ECO:0007669"/>
    <property type="project" value="TreeGrafter"/>
</dbReference>
<dbReference type="SUPFAM" id="SSF49265">
    <property type="entry name" value="Fibronectin type III"/>
    <property type="match status" value="2"/>
</dbReference>
<name>A0A6P9A0U3_THRPL</name>
<dbReference type="SMART" id="SM00409">
    <property type="entry name" value="IG"/>
    <property type="match status" value="5"/>
</dbReference>
<evidence type="ECO:0000256" key="4">
    <source>
        <dbReference type="ARBA" id="ARBA00022692"/>
    </source>
</evidence>
<comment type="subcellular location">
    <subcellularLocation>
        <location evidence="2">Cell membrane</location>
    </subcellularLocation>
    <subcellularLocation>
        <location evidence="1">Membrane</location>
        <topology evidence="1">Single-pass membrane protein</topology>
    </subcellularLocation>
</comment>
<dbReference type="SUPFAM" id="SSF48726">
    <property type="entry name" value="Immunoglobulin"/>
    <property type="match status" value="5"/>
</dbReference>
<feature type="region of interest" description="Disordered" evidence="12">
    <location>
        <begin position="1026"/>
        <end position="1212"/>
    </location>
</feature>
<evidence type="ECO:0000256" key="13">
    <source>
        <dbReference type="SAM" id="Phobius"/>
    </source>
</evidence>
<feature type="domain" description="Ig-like" evidence="14">
    <location>
        <begin position="485"/>
        <end position="539"/>
    </location>
</feature>
<proteinExistence type="predicted"/>
<dbReference type="GO" id="GO:0030424">
    <property type="term" value="C:axon"/>
    <property type="evidence" value="ECO:0007669"/>
    <property type="project" value="TreeGrafter"/>
</dbReference>
<dbReference type="FunFam" id="2.60.40.10:FF:000189">
    <property type="entry name" value="Neogenin isoform 3"/>
    <property type="match status" value="1"/>
</dbReference>
<dbReference type="GO" id="GO:0005886">
    <property type="term" value="C:plasma membrane"/>
    <property type="evidence" value="ECO:0007669"/>
    <property type="project" value="UniProtKB-SubCell"/>
</dbReference>
<dbReference type="PANTHER" id="PTHR10075">
    <property type="entry name" value="BASIGIN RELATED"/>
    <property type="match status" value="1"/>
</dbReference>
<dbReference type="InterPro" id="IPR013098">
    <property type="entry name" value="Ig_I-set"/>
</dbReference>
<dbReference type="InterPro" id="IPR003961">
    <property type="entry name" value="FN3_dom"/>
</dbReference>
<dbReference type="Pfam" id="PF07679">
    <property type="entry name" value="I-set"/>
    <property type="match status" value="4"/>
</dbReference>
<feature type="region of interest" description="Disordered" evidence="12">
    <location>
        <begin position="1"/>
        <end position="70"/>
    </location>
</feature>
<dbReference type="FunFam" id="2.60.40.10:FF:001167">
    <property type="entry name" value="Roundabout 2, isoform B"/>
    <property type="match status" value="1"/>
</dbReference>
<feature type="compositionally biased region" description="Basic residues" evidence="12">
    <location>
        <begin position="1080"/>
        <end position="1103"/>
    </location>
</feature>
<dbReference type="InParanoid" id="A0A6P9A0U3"/>
<evidence type="ECO:0000313" key="16">
    <source>
        <dbReference type="Proteomes" id="UP000515158"/>
    </source>
</evidence>
<feature type="compositionally biased region" description="Low complexity" evidence="12">
    <location>
        <begin position="1228"/>
        <end position="1244"/>
    </location>
</feature>
<evidence type="ECO:0000256" key="6">
    <source>
        <dbReference type="ARBA" id="ARBA00022737"/>
    </source>
</evidence>
<evidence type="ECO:0000256" key="12">
    <source>
        <dbReference type="SAM" id="MobiDB-lite"/>
    </source>
</evidence>
<feature type="domain" description="Ig-like" evidence="14">
    <location>
        <begin position="270"/>
        <end position="354"/>
    </location>
</feature>
<keyword evidence="3" id="KW-1003">Cell membrane</keyword>
<dbReference type="InterPro" id="IPR036179">
    <property type="entry name" value="Ig-like_dom_sf"/>
</dbReference>
<evidence type="ECO:0000256" key="9">
    <source>
        <dbReference type="ARBA" id="ARBA00023157"/>
    </source>
</evidence>
<dbReference type="GO" id="GO:0007411">
    <property type="term" value="P:axon guidance"/>
    <property type="evidence" value="ECO:0007669"/>
    <property type="project" value="TreeGrafter"/>
</dbReference>
<evidence type="ECO:0000256" key="3">
    <source>
        <dbReference type="ARBA" id="ARBA00022475"/>
    </source>
</evidence>
<feature type="transmembrane region" description="Helical" evidence="13">
    <location>
        <begin position="902"/>
        <end position="924"/>
    </location>
</feature>
<evidence type="ECO:0000313" key="17">
    <source>
        <dbReference type="RefSeq" id="XP_034250929.1"/>
    </source>
</evidence>
<feature type="domain" description="Ig-like" evidence="14">
    <location>
        <begin position="171"/>
        <end position="263"/>
    </location>
</feature>
<feature type="domain" description="Fibronectin type-III" evidence="15">
    <location>
        <begin position="559"/>
        <end position="657"/>
    </location>
</feature>
<evidence type="ECO:0000256" key="1">
    <source>
        <dbReference type="ARBA" id="ARBA00004167"/>
    </source>
</evidence>
<dbReference type="FunCoup" id="A0A6P9A0U3">
    <property type="interactions" value="267"/>
</dbReference>
<dbReference type="PANTHER" id="PTHR10075:SF100">
    <property type="entry name" value="FASCICLIN-2"/>
    <property type="match status" value="1"/>
</dbReference>
<dbReference type="InterPro" id="IPR013106">
    <property type="entry name" value="Ig_V-set"/>
</dbReference>
<feature type="domain" description="Fibronectin type-III" evidence="15">
    <location>
        <begin position="677"/>
        <end position="779"/>
    </location>
</feature>
<keyword evidence="10" id="KW-0325">Glycoprotein</keyword>
<evidence type="ECO:0000259" key="15">
    <source>
        <dbReference type="PROSITE" id="PS50853"/>
    </source>
</evidence>
<dbReference type="InterPro" id="IPR003599">
    <property type="entry name" value="Ig_sub"/>
</dbReference>
<organism evidence="17">
    <name type="scientific">Thrips palmi</name>
    <name type="common">Melon thrips</name>
    <dbReference type="NCBI Taxonomy" id="161013"/>
    <lineage>
        <taxon>Eukaryota</taxon>
        <taxon>Metazoa</taxon>
        <taxon>Ecdysozoa</taxon>
        <taxon>Arthropoda</taxon>
        <taxon>Hexapoda</taxon>
        <taxon>Insecta</taxon>
        <taxon>Pterygota</taxon>
        <taxon>Neoptera</taxon>
        <taxon>Paraneoptera</taxon>
        <taxon>Thysanoptera</taxon>
        <taxon>Terebrantia</taxon>
        <taxon>Thripoidea</taxon>
        <taxon>Thripidae</taxon>
        <taxon>Thrips</taxon>
    </lineage>
</organism>
<dbReference type="FunFam" id="2.60.40.10:FF:000026">
    <property type="entry name" value="roundabout homolog 2 isoform X1"/>
    <property type="match status" value="1"/>
</dbReference>
<dbReference type="Pfam" id="PF00041">
    <property type="entry name" value="fn3"/>
    <property type="match status" value="2"/>
</dbReference>
<feature type="domain" description="Fibronectin type-III" evidence="15">
    <location>
        <begin position="784"/>
        <end position="878"/>
    </location>
</feature>
<protein>
    <submittedName>
        <fullName evidence="17">Roundabout homolog 2-like</fullName>
    </submittedName>
</protein>
<dbReference type="InterPro" id="IPR007110">
    <property type="entry name" value="Ig-like_dom"/>
</dbReference>
<dbReference type="GeneID" id="117651223"/>
<keyword evidence="11" id="KW-0393">Immunoglobulin domain</keyword>
<feature type="region of interest" description="Disordered" evidence="12">
    <location>
        <begin position="1228"/>
        <end position="1294"/>
    </location>
</feature>
<dbReference type="SMART" id="SM00406">
    <property type="entry name" value="IGv"/>
    <property type="match status" value="2"/>
</dbReference>
<dbReference type="InterPro" id="IPR013783">
    <property type="entry name" value="Ig-like_fold"/>
</dbReference>
<dbReference type="PROSITE" id="PS50835">
    <property type="entry name" value="IG_LIKE"/>
    <property type="match status" value="5"/>
</dbReference>
<gene>
    <name evidence="17" type="primary">LOC117651223</name>
</gene>
<evidence type="ECO:0000256" key="7">
    <source>
        <dbReference type="ARBA" id="ARBA00022989"/>
    </source>
</evidence>
<feature type="compositionally biased region" description="Basic residues" evidence="12">
    <location>
        <begin position="1137"/>
        <end position="1155"/>
    </location>
</feature>
<keyword evidence="4 13" id="KW-0812">Transmembrane</keyword>
<evidence type="ECO:0000256" key="10">
    <source>
        <dbReference type="ARBA" id="ARBA00023180"/>
    </source>
</evidence>
<keyword evidence="16" id="KW-1185">Reference proteome</keyword>
<keyword evidence="8 13" id="KW-0472">Membrane</keyword>
<dbReference type="SMART" id="SM00408">
    <property type="entry name" value="IGc2"/>
    <property type="match status" value="5"/>
</dbReference>
<feature type="compositionally biased region" description="Low complexity" evidence="12">
    <location>
        <begin position="1183"/>
        <end position="1212"/>
    </location>
</feature>
<reference evidence="17" key="1">
    <citation type="submission" date="2025-08" db="UniProtKB">
        <authorList>
            <consortium name="RefSeq"/>
        </authorList>
    </citation>
    <scope>IDENTIFICATION</scope>
    <source>
        <tissue evidence="17">Total insect</tissue>
    </source>
</reference>
<feature type="region of interest" description="Disordered" evidence="12">
    <location>
        <begin position="1331"/>
        <end position="1353"/>
    </location>
</feature>
<dbReference type="FunFam" id="2.60.40.10:FF:000273">
    <property type="entry name" value="contactin-3 isoform X1"/>
    <property type="match status" value="1"/>
</dbReference>
<dbReference type="FunFam" id="2.60.40.10:FF:000008">
    <property type="entry name" value="roundabout homolog 2 isoform X2"/>
    <property type="match status" value="1"/>
</dbReference>
<feature type="compositionally biased region" description="Polar residues" evidence="12">
    <location>
        <begin position="1276"/>
        <end position="1294"/>
    </location>
</feature>
<dbReference type="KEGG" id="tpal:117651223"/>
<dbReference type="InterPro" id="IPR003598">
    <property type="entry name" value="Ig_sub2"/>
</dbReference>
<dbReference type="Pfam" id="PF13927">
    <property type="entry name" value="Ig_3"/>
    <property type="match status" value="1"/>
</dbReference>
<keyword evidence="5" id="KW-0732">Signal</keyword>
<dbReference type="CDD" id="cd00063">
    <property type="entry name" value="FN3"/>
    <property type="match status" value="3"/>
</dbReference>
<dbReference type="GO" id="GO:0070593">
    <property type="term" value="P:dendrite self-avoidance"/>
    <property type="evidence" value="ECO:0007669"/>
    <property type="project" value="TreeGrafter"/>
</dbReference>
<evidence type="ECO:0000256" key="11">
    <source>
        <dbReference type="ARBA" id="ARBA00023319"/>
    </source>
</evidence>
<dbReference type="PROSITE" id="PS50853">
    <property type="entry name" value="FN3"/>
    <property type="match status" value="3"/>
</dbReference>
<dbReference type="RefSeq" id="XP_034250929.1">
    <property type="nucleotide sequence ID" value="XM_034395038.1"/>
</dbReference>
<feature type="domain" description="Ig-like" evidence="14">
    <location>
        <begin position="75"/>
        <end position="163"/>
    </location>
</feature>
<dbReference type="Proteomes" id="UP000515158">
    <property type="component" value="Unplaced"/>
</dbReference>
<evidence type="ECO:0000259" key="14">
    <source>
        <dbReference type="PROSITE" id="PS50835"/>
    </source>
</evidence>
<evidence type="ECO:0000256" key="2">
    <source>
        <dbReference type="ARBA" id="ARBA00004236"/>
    </source>
</evidence>
<feature type="compositionally biased region" description="Pro residues" evidence="12">
    <location>
        <begin position="1113"/>
        <end position="1125"/>
    </location>
</feature>
<feature type="compositionally biased region" description="Low complexity" evidence="12">
    <location>
        <begin position="1156"/>
        <end position="1170"/>
    </location>
</feature>
<keyword evidence="9" id="KW-1015">Disulfide bond</keyword>
<feature type="domain" description="Ig-like" evidence="14">
    <location>
        <begin position="359"/>
        <end position="449"/>
    </location>
</feature>
<dbReference type="Gene3D" id="2.60.40.10">
    <property type="entry name" value="Immunoglobulins"/>
    <property type="match status" value="8"/>
</dbReference>